<proteinExistence type="inferred from homology"/>
<comment type="subcellular location">
    <subcellularLocation>
        <location evidence="1">Cytoplasm</location>
        <location evidence="1">Cytoskeleton</location>
    </subcellularLocation>
</comment>
<dbReference type="SUPFAM" id="SSF54648">
    <property type="entry name" value="DLC"/>
    <property type="match status" value="1"/>
</dbReference>
<dbReference type="WBParaSite" id="EgrG_000991100">
    <property type="protein sequence ID" value="EgrG_000991100"/>
    <property type="gene ID" value="EgrG_000991100"/>
</dbReference>
<dbReference type="KEGG" id="egl:EGR_00995"/>
<keyword evidence="1" id="KW-0505">Motor protein</keyword>
<dbReference type="GO" id="GO:0045505">
    <property type="term" value="F:dynein intermediate chain binding"/>
    <property type="evidence" value="ECO:0007669"/>
    <property type="project" value="TreeGrafter"/>
</dbReference>
<evidence type="ECO:0000256" key="1">
    <source>
        <dbReference type="RuleBase" id="RU365010"/>
    </source>
</evidence>
<dbReference type="Proteomes" id="UP000492820">
    <property type="component" value="Unassembled WGS sequence"/>
</dbReference>
<name>U6IZD1_ECHGR</name>
<dbReference type="AlphaFoldDB" id="U6IZD1"/>
<dbReference type="InterPro" id="IPR001372">
    <property type="entry name" value="Dynein_light_chain_typ-1/2"/>
</dbReference>
<accession>U6IZD1</accession>
<reference evidence="2" key="3">
    <citation type="submission" date="2014-06" db="EMBL/GenBank/DDBJ databases">
        <authorList>
            <person name="Aslett M."/>
        </authorList>
    </citation>
    <scope>NUCLEOTIDE SEQUENCE</scope>
</reference>
<organism evidence="3 4">
    <name type="scientific">Echinococcus granulosus</name>
    <name type="common">Hydatid tapeworm</name>
    <dbReference type="NCBI Taxonomy" id="6210"/>
    <lineage>
        <taxon>Eukaryota</taxon>
        <taxon>Metazoa</taxon>
        <taxon>Spiralia</taxon>
        <taxon>Lophotrochozoa</taxon>
        <taxon>Platyhelminthes</taxon>
        <taxon>Cestoda</taxon>
        <taxon>Eucestoda</taxon>
        <taxon>Cyclophyllidea</taxon>
        <taxon>Taeniidae</taxon>
        <taxon>Echinococcus</taxon>
        <taxon>Echinococcus granulosus group</taxon>
    </lineage>
</organism>
<dbReference type="Gene3D" id="3.30.740.10">
    <property type="entry name" value="Protein Inhibitor Of Neuronal Nitric Oxide Synthase"/>
    <property type="match status" value="1"/>
</dbReference>
<dbReference type="GO" id="GO:0005874">
    <property type="term" value="C:microtubule"/>
    <property type="evidence" value="ECO:0007669"/>
    <property type="project" value="UniProtKB-KW"/>
</dbReference>
<evidence type="ECO:0000313" key="4">
    <source>
        <dbReference type="Proteomes" id="UP000019149"/>
    </source>
</evidence>
<dbReference type="GeneID" id="36336710"/>
<dbReference type="EMBL" id="APAU02000003">
    <property type="protein sequence ID" value="EUB64451.1"/>
    <property type="molecule type" value="Genomic_DNA"/>
</dbReference>
<dbReference type="InterPro" id="IPR037177">
    <property type="entry name" value="DLC_sf"/>
</dbReference>
<evidence type="ECO:0000313" key="2">
    <source>
        <dbReference type="EMBL" id="CDS17175.1"/>
    </source>
</evidence>
<keyword evidence="4" id="KW-1185">Reference proteome</keyword>
<dbReference type="EMBL" id="LK028577">
    <property type="protein sequence ID" value="CDS17175.1"/>
    <property type="molecule type" value="Genomic_DNA"/>
</dbReference>
<keyword evidence="1" id="KW-0206">Cytoskeleton</keyword>
<keyword evidence="1" id="KW-0493">Microtubule</keyword>
<reference evidence="2 5" key="2">
    <citation type="journal article" date="2013" name="Nature">
        <title>The genomes of four tapeworm species reveal adaptations to parasitism.</title>
        <authorList>
            <person name="Tsai I.J."/>
            <person name="Zarowiecki M."/>
            <person name="Holroyd N."/>
            <person name="Garciarrubio A."/>
            <person name="Sanchez-Flores A."/>
            <person name="Brooks K.L."/>
            <person name="Tracey A."/>
            <person name="Bobes R.J."/>
            <person name="Fragoso G."/>
            <person name="Sciutto E."/>
            <person name="Aslett M."/>
            <person name="Beasley H."/>
            <person name="Bennett H.M."/>
            <person name="Cai J."/>
            <person name="Camicia F."/>
            <person name="Clark R."/>
            <person name="Cucher M."/>
            <person name="De Silva N."/>
            <person name="Day T.A."/>
            <person name="Deplazes P."/>
            <person name="Estrada K."/>
            <person name="Fernandez C."/>
            <person name="Holland P.W."/>
            <person name="Hou J."/>
            <person name="Hu S."/>
            <person name="Huckvale T."/>
            <person name="Hung S.S."/>
            <person name="Kamenetzky L."/>
            <person name="Keane J.A."/>
            <person name="Kiss F."/>
            <person name="Koziol U."/>
            <person name="Lambert O."/>
            <person name="Liu K."/>
            <person name="Luo X."/>
            <person name="Luo Y."/>
            <person name="Macchiaroli N."/>
            <person name="Nichol S."/>
            <person name="Paps J."/>
            <person name="Parkinson J."/>
            <person name="Pouchkina-Stantcheva N."/>
            <person name="Riddiford N."/>
            <person name="Rosenzvit M."/>
            <person name="Salinas G."/>
            <person name="Wasmuth J.D."/>
            <person name="Zamanian M."/>
            <person name="Zheng Y."/>
            <person name="Cai X."/>
            <person name="Soberon X."/>
            <person name="Olson P.D."/>
            <person name="Laclette J.P."/>
            <person name="Brehm K."/>
            <person name="Berriman M."/>
            <person name="Garciarrubio A."/>
            <person name="Bobes R.J."/>
            <person name="Fragoso G."/>
            <person name="Sanchez-Flores A."/>
            <person name="Estrada K."/>
            <person name="Cevallos M.A."/>
            <person name="Morett E."/>
            <person name="Gonzalez V."/>
            <person name="Portillo T."/>
            <person name="Ochoa-Leyva A."/>
            <person name="Jose M.V."/>
            <person name="Sciutto E."/>
            <person name="Landa A."/>
            <person name="Jimenez L."/>
            <person name="Valdes V."/>
            <person name="Carrero J.C."/>
            <person name="Larralde C."/>
            <person name="Morales-Montor J."/>
            <person name="Limon-Lason J."/>
            <person name="Soberon X."/>
            <person name="Laclette J.P."/>
        </authorList>
    </citation>
    <scope>NUCLEOTIDE SEQUENCE [LARGE SCALE GENOMIC DNA]</scope>
</reference>
<dbReference type="Pfam" id="PF01221">
    <property type="entry name" value="Dynein_light"/>
    <property type="match status" value="1"/>
</dbReference>
<dbReference type="OrthoDB" id="10033309at2759"/>
<evidence type="ECO:0000313" key="5">
    <source>
        <dbReference type="Proteomes" id="UP000492820"/>
    </source>
</evidence>
<evidence type="ECO:0000313" key="3">
    <source>
        <dbReference type="EMBL" id="EUB64451.1"/>
    </source>
</evidence>
<protein>
    <recommendedName>
        <fullName evidence="1">Dynein light chain</fullName>
    </recommendedName>
</protein>
<dbReference type="SMART" id="SM01375">
    <property type="entry name" value="Dynein_light"/>
    <property type="match status" value="1"/>
</dbReference>
<dbReference type="GO" id="GO:0005868">
    <property type="term" value="C:cytoplasmic dynein complex"/>
    <property type="evidence" value="ECO:0007669"/>
    <property type="project" value="TreeGrafter"/>
</dbReference>
<dbReference type="STRING" id="6210.U6IZD1"/>
<keyword evidence="1" id="KW-0243">Dynein</keyword>
<dbReference type="PANTHER" id="PTHR11886">
    <property type="entry name" value="DYNEIN LIGHT CHAIN"/>
    <property type="match status" value="1"/>
</dbReference>
<dbReference type="Proteomes" id="UP000019149">
    <property type="component" value="Unassembled WGS sequence"/>
</dbReference>
<dbReference type="CDD" id="cd21450">
    <property type="entry name" value="DLC-like_DYNLL1-like"/>
    <property type="match status" value="1"/>
</dbReference>
<dbReference type="PANTHER" id="PTHR11886:SF35">
    <property type="entry name" value="DYNEIN LIGHT CHAIN"/>
    <property type="match status" value="1"/>
</dbReference>
<reference evidence="3 4" key="1">
    <citation type="journal article" date="2013" name="Nat. Genet.">
        <title>The genome of the hydatid tapeworm Echinococcus granulosus.</title>
        <authorList>
            <person name="Zheng H."/>
            <person name="Zhang W."/>
            <person name="Zhang L."/>
            <person name="Zhang Z."/>
            <person name="Li J."/>
            <person name="Lu G."/>
            <person name="Zhu Y."/>
            <person name="Wang Y."/>
            <person name="Huang Y."/>
            <person name="Liu J."/>
            <person name="Kang H."/>
            <person name="Chen J."/>
            <person name="Wang L."/>
            <person name="Chen A."/>
            <person name="Yu S."/>
            <person name="Gao Z."/>
            <person name="Jin L."/>
            <person name="Gu W."/>
            <person name="Wang Z."/>
            <person name="Zhao L."/>
            <person name="Shi B."/>
            <person name="Wen H."/>
            <person name="Lin R."/>
            <person name="Jones M.K."/>
            <person name="Brejova B."/>
            <person name="Vinar T."/>
            <person name="Zhao G."/>
            <person name="McManus D.P."/>
            <person name="Chen Z."/>
            <person name="Zhou Y."/>
            <person name="Wang S."/>
        </authorList>
    </citation>
    <scope>NUCLEOTIDE SEQUENCE [LARGE SCALE GENOMIC DNA]</scope>
</reference>
<dbReference type="CTD" id="36336710"/>
<gene>
    <name evidence="3 6" type="ORF">EGR_00995</name>
    <name evidence="2" type="ORF">EgrG_000991100</name>
</gene>
<keyword evidence="1" id="KW-0963">Cytoplasm</keyword>
<dbReference type="OMA" id="AEMSNIC"/>
<comment type="similarity">
    <text evidence="1">Belongs to the dynein light chain family.</text>
</comment>
<reference evidence="6" key="4">
    <citation type="submission" date="2020-10" db="UniProtKB">
        <authorList>
            <consortium name="WormBaseParasite"/>
        </authorList>
    </citation>
    <scope>IDENTIFICATION</scope>
</reference>
<evidence type="ECO:0000313" key="6">
    <source>
        <dbReference type="WBParaSite" id="EgrG_000991100"/>
    </source>
</evidence>
<dbReference type="RefSeq" id="XP_024355647.1">
    <property type="nucleotide sequence ID" value="XM_024490244.1"/>
</dbReference>
<dbReference type="GO" id="GO:0007017">
    <property type="term" value="P:microtubule-based process"/>
    <property type="evidence" value="ECO:0007669"/>
    <property type="project" value="InterPro"/>
</dbReference>
<sequence length="91" mass="10362">MGDERIINIQTDMTDDRRQDMEQIVADAARTSGLSNIRAIASTVKSECDSRYGGNWHCHVGDFFGSSFPYEANTYFYAEMSNICVLVYKYL</sequence>